<evidence type="ECO:0000256" key="1">
    <source>
        <dbReference type="SAM" id="Coils"/>
    </source>
</evidence>
<dbReference type="EMBL" id="ADBJ01000007">
    <property type="protein sequence ID" value="EFA85444.1"/>
    <property type="molecule type" value="Genomic_DNA"/>
</dbReference>
<feature type="compositionally biased region" description="Polar residues" evidence="2">
    <location>
        <begin position="24"/>
        <end position="46"/>
    </location>
</feature>
<feature type="region of interest" description="Disordered" evidence="2">
    <location>
        <begin position="392"/>
        <end position="476"/>
    </location>
</feature>
<feature type="compositionally biased region" description="Polar residues" evidence="2">
    <location>
        <begin position="462"/>
        <end position="471"/>
    </location>
</feature>
<evidence type="ECO:0000313" key="3">
    <source>
        <dbReference type="EMBL" id="EFA85444.1"/>
    </source>
</evidence>
<keyword evidence="1" id="KW-0175">Coiled coil</keyword>
<feature type="compositionally biased region" description="Polar residues" evidence="2">
    <location>
        <begin position="425"/>
        <end position="437"/>
    </location>
</feature>
<sequence length="488" mass="55284">MRLVKVDNKNTTTNVVVPKKTSPLKKNTSGSNSGRKSAGKDSNNQMVYFKDLESMSTANSQTNKGKEVKSLTSYYENLNKSVSSKPNVLSSSQSSNSLALLKKRASNSNNTTTTTKPASPAKQQQQSPKQSPKQQVVVNEVVPMEINQPISFNSADSTPIQSLSPKVNKSTSIVIAAAVDTPVEVAAVNVIKTPPVAPSPSKVPKEVETIRETVEVYRTKIVELEKRLEREILSSKSLKQELMLMNDVHKKEVQQLHREIDEREEHVEELYEKLETKEYSLMDIDQYKEEINGKNNVIERLEEEIHQAEEYCYEIRKEQEKERRLIEDYKKELLDCQTLVAYYQDELGLKSNELNELQRRFAGQSDELKQYKHKIQSFLQLLDTQERLKEQLVSSQQQHQQQSSIKSPVSTSSSSQMQTPKKENSSSYFNSSNQTPVSAKKKTSSITTAVNTSINNNNNSVFKSPNPLTKQRTPKKVLCSPRSVMEYI</sequence>
<proteinExistence type="predicted"/>
<accession>D3AZ61</accession>
<feature type="coiled-coil region" evidence="1">
    <location>
        <begin position="207"/>
        <end position="318"/>
    </location>
</feature>
<dbReference type="GeneID" id="31356930"/>
<gene>
    <name evidence="3" type="ORF">PPL_01401</name>
</gene>
<feature type="compositionally biased region" description="Low complexity" evidence="2">
    <location>
        <begin position="394"/>
        <end position="418"/>
    </location>
</feature>
<dbReference type="AlphaFoldDB" id="D3AZ61"/>
<evidence type="ECO:0000256" key="2">
    <source>
        <dbReference type="SAM" id="MobiDB-lite"/>
    </source>
</evidence>
<dbReference type="InParanoid" id="D3AZ61"/>
<protein>
    <submittedName>
        <fullName evidence="3">Uncharacterized protein</fullName>
    </submittedName>
</protein>
<reference evidence="3 4" key="1">
    <citation type="journal article" date="2011" name="Genome Res.">
        <title>Phylogeny-wide analysis of social amoeba genomes highlights ancient origins for complex intercellular communication.</title>
        <authorList>
            <person name="Heidel A.J."/>
            <person name="Lawal H.M."/>
            <person name="Felder M."/>
            <person name="Schilde C."/>
            <person name="Helps N.R."/>
            <person name="Tunggal B."/>
            <person name="Rivero F."/>
            <person name="John U."/>
            <person name="Schleicher M."/>
            <person name="Eichinger L."/>
            <person name="Platzer M."/>
            <person name="Noegel A.A."/>
            <person name="Schaap P."/>
            <person name="Gloeckner G."/>
        </authorList>
    </citation>
    <scope>NUCLEOTIDE SEQUENCE [LARGE SCALE GENOMIC DNA]</scope>
    <source>
        <strain evidence="4">ATCC 26659 / Pp 5 / PN500</strain>
    </source>
</reference>
<feature type="region of interest" description="Disordered" evidence="2">
    <location>
        <begin position="104"/>
        <end position="135"/>
    </location>
</feature>
<keyword evidence="4" id="KW-1185">Reference proteome</keyword>
<dbReference type="OMA" id="INEHEVT"/>
<dbReference type="Proteomes" id="UP000001396">
    <property type="component" value="Unassembled WGS sequence"/>
</dbReference>
<feature type="compositionally biased region" description="Low complexity" evidence="2">
    <location>
        <begin position="9"/>
        <end position="21"/>
    </location>
</feature>
<feature type="region of interest" description="Disordered" evidence="2">
    <location>
        <begin position="1"/>
        <end position="69"/>
    </location>
</feature>
<comment type="caution">
    <text evidence="3">The sequence shown here is derived from an EMBL/GenBank/DDBJ whole genome shotgun (WGS) entry which is preliminary data.</text>
</comment>
<feature type="compositionally biased region" description="Low complexity" evidence="2">
    <location>
        <begin position="444"/>
        <end position="461"/>
    </location>
</feature>
<organism evidence="3 4">
    <name type="scientific">Heterostelium pallidum (strain ATCC 26659 / Pp 5 / PN500)</name>
    <name type="common">Cellular slime mold</name>
    <name type="synonym">Polysphondylium pallidum</name>
    <dbReference type="NCBI Taxonomy" id="670386"/>
    <lineage>
        <taxon>Eukaryota</taxon>
        <taxon>Amoebozoa</taxon>
        <taxon>Evosea</taxon>
        <taxon>Eumycetozoa</taxon>
        <taxon>Dictyostelia</taxon>
        <taxon>Acytosteliales</taxon>
        <taxon>Acytosteliaceae</taxon>
        <taxon>Heterostelium</taxon>
    </lineage>
</organism>
<name>D3AZ61_HETP5</name>
<feature type="compositionally biased region" description="Polar residues" evidence="2">
    <location>
        <begin position="54"/>
        <end position="63"/>
    </location>
</feature>
<dbReference type="RefSeq" id="XP_020437553.1">
    <property type="nucleotide sequence ID" value="XM_020572410.1"/>
</dbReference>
<evidence type="ECO:0000313" key="4">
    <source>
        <dbReference type="Proteomes" id="UP000001396"/>
    </source>
</evidence>